<accession>A0A0M0H5M2</accession>
<protein>
    <recommendedName>
        <fullName evidence="2">Aminoglycoside phosphotransferase domain-containing protein</fullName>
    </recommendedName>
</protein>
<name>A0A0M0H5M2_ANEMI</name>
<dbReference type="InterPro" id="IPR050249">
    <property type="entry name" value="Pseudomonas-type_ThrB"/>
</dbReference>
<keyword evidence="4" id="KW-1185">Reference proteome</keyword>
<proteinExistence type="inferred from homology"/>
<dbReference type="InterPro" id="IPR011009">
    <property type="entry name" value="Kinase-like_dom_sf"/>
</dbReference>
<dbReference type="Proteomes" id="UP000037269">
    <property type="component" value="Unassembled WGS sequence"/>
</dbReference>
<reference evidence="3 4" key="1">
    <citation type="submission" date="2015-07" db="EMBL/GenBank/DDBJ databases">
        <title>Fjat-14205 dsm 2895.</title>
        <authorList>
            <person name="Liu B."/>
            <person name="Wang J."/>
            <person name="Zhu Y."/>
            <person name="Liu G."/>
            <person name="Chen Q."/>
            <person name="Chen Z."/>
            <person name="Lan J."/>
            <person name="Che J."/>
            <person name="Ge C."/>
            <person name="Shi H."/>
            <person name="Pan Z."/>
            <person name="Liu X."/>
        </authorList>
    </citation>
    <scope>NUCLEOTIDE SEQUENCE [LARGE SCALE GENOMIC DNA]</scope>
    <source>
        <strain evidence="3 4">DSM 2895</strain>
    </source>
</reference>
<dbReference type="STRING" id="47500.AF333_17540"/>
<dbReference type="Pfam" id="PF01636">
    <property type="entry name" value="APH"/>
    <property type="match status" value="1"/>
</dbReference>
<dbReference type="EMBL" id="LGUG01000004">
    <property type="protein sequence ID" value="KON97012.1"/>
    <property type="molecule type" value="Genomic_DNA"/>
</dbReference>
<dbReference type="PANTHER" id="PTHR21064:SF6">
    <property type="entry name" value="AMINOGLYCOSIDE PHOSPHOTRANSFERASE DOMAIN-CONTAINING PROTEIN"/>
    <property type="match status" value="1"/>
</dbReference>
<dbReference type="InterPro" id="IPR002575">
    <property type="entry name" value="Aminoglycoside_PTrfase"/>
</dbReference>
<organism evidence="3 4">
    <name type="scientific">Aneurinibacillus migulanus</name>
    <name type="common">Bacillus migulanus</name>
    <dbReference type="NCBI Taxonomy" id="47500"/>
    <lineage>
        <taxon>Bacteria</taxon>
        <taxon>Bacillati</taxon>
        <taxon>Bacillota</taxon>
        <taxon>Bacilli</taxon>
        <taxon>Bacillales</taxon>
        <taxon>Paenibacillaceae</taxon>
        <taxon>Aneurinibacillus group</taxon>
        <taxon>Aneurinibacillus</taxon>
    </lineage>
</organism>
<evidence type="ECO:0000256" key="1">
    <source>
        <dbReference type="ARBA" id="ARBA00038240"/>
    </source>
</evidence>
<gene>
    <name evidence="3" type="ORF">AF333_17540</name>
</gene>
<evidence type="ECO:0000259" key="2">
    <source>
        <dbReference type="Pfam" id="PF01636"/>
    </source>
</evidence>
<comment type="similarity">
    <text evidence="1">Belongs to the pseudomonas-type ThrB family.</text>
</comment>
<dbReference type="RefSeq" id="WP_053432713.1">
    <property type="nucleotide sequence ID" value="NZ_JARLWO010000070.1"/>
</dbReference>
<comment type="caution">
    <text evidence="3">The sequence shown here is derived from an EMBL/GenBank/DDBJ whole genome shotgun (WGS) entry which is preliminary data.</text>
</comment>
<evidence type="ECO:0000313" key="3">
    <source>
        <dbReference type="EMBL" id="KON97012.1"/>
    </source>
</evidence>
<dbReference type="PATRIC" id="fig|47500.9.peg.5050"/>
<dbReference type="AlphaFoldDB" id="A0A0M0H5M2"/>
<dbReference type="Gene3D" id="3.90.1200.10">
    <property type="match status" value="1"/>
</dbReference>
<dbReference type="SUPFAM" id="SSF56112">
    <property type="entry name" value="Protein kinase-like (PK-like)"/>
    <property type="match status" value="1"/>
</dbReference>
<evidence type="ECO:0000313" key="4">
    <source>
        <dbReference type="Proteomes" id="UP000037269"/>
    </source>
</evidence>
<dbReference type="PANTHER" id="PTHR21064">
    <property type="entry name" value="AMINOGLYCOSIDE PHOSPHOTRANSFERASE DOMAIN-CONTAINING PROTEIN-RELATED"/>
    <property type="match status" value="1"/>
</dbReference>
<sequence length="333" mass="39738">MMKLSTMKKVVATVNDEWQSPVAEKILERWGYDHDSVYYFRSSANFVFVFHKEGKKHFLRFSDSCERKLQTIEAEIEILHYLRDQPVHTAQPVPSLNNKYVEVVETEIGTFYAVVFQALQGEQYDIEDINEEHYFVWGRTLGQLHASLKRMPETYRRGRSSWQEQLSFVKTMLIDQEPFVQKEWELVTKWAEQKLVSEQTFGLIHYDFELDNLCWQNEKVSILDFDDCVNHWYVADIAYSLRELSEHDVDLENQFVQAFIRGYTQETELDMSLLKDLKWFMRMHNIVTFATLLRTVDIQEAPDDPEWLIHLREDLLGYIEEYRASFKKRVAEN</sequence>
<dbReference type="GO" id="GO:0019202">
    <property type="term" value="F:amino acid kinase activity"/>
    <property type="evidence" value="ECO:0007669"/>
    <property type="project" value="TreeGrafter"/>
</dbReference>
<feature type="domain" description="Aminoglycoside phosphotransferase" evidence="2">
    <location>
        <begin position="47"/>
        <end position="264"/>
    </location>
</feature>
<dbReference type="GeneID" id="42306969"/>